<proteinExistence type="predicted"/>
<evidence type="ECO:0000313" key="1">
    <source>
        <dbReference type="EMBL" id="VDP21632.1"/>
    </source>
</evidence>
<accession>A0A3P8B672</accession>
<sequence>MEFTTLGEMLLKEQTVAAGNIVKAEMHASKVDDDVVTLGTNMLPDLGYRLAHERDSCALATQLQAETQ</sequence>
<reference evidence="3" key="2">
    <citation type="submission" date="2019-09" db="UniProtKB">
        <authorList>
            <consortium name="WormBaseParasite"/>
        </authorList>
    </citation>
    <scope>IDENTIFICATION</scope>
</reference>
<dbReference type="Proteomes" id="UP000050761">
    <property type="component" value="Unassembled WGS sequence"/>
</dbReference>
<name>A0A183GEI9_HELPZ</name>
<evidence type="ECO:0000313" key="2">
    <source>
        <dbReference type="Proteomes" id="UP000050761"/>
    </source>
</evidence>
<dbReference type="WBParaSite" id="HPBE_0002074701-mRNA-1">
    <property type="protein sequence ID" value="HPBE_0002074701-mRNA-1"/>
    <property type="gene ID" value="HPBE_0002074701"/>
</dbReference>
<keyword evidence="2" id="KW-1185">Reference proteome</keyword>
<organism evidence="2 3">
    <name type="scientific">Heligmosomoides polygyrus</name>
    <name type="common">Parasitic roundworm</name>
    <dbReference type="NCBI Taxonomy" id="6339"/>
    <lineage>
        <taxon>Eukaryota</taxon>
        <taxon>Metazoa</taxon>
        <taxon>Ecdysozoa</taxon>
        <taxon>Nematoda</taxon>
        <taxon>Chromadorea</taxon>
        <taxon>Rhabditida</taxon>
        <taxon>Rhabditina</taxon>
        <taxon>Rhabditomorpha</taxon>
        <taxon>Strongyloidea</taxon>
        <taxon>Heligmosomidae</taxon>
        <taxon>Heligmosomoides</taxon>
    </lineage>
</organism>
<protein>
    <submittedName>
        <fullName evidence="3">UDP-N-acetylglucosamine 1-carboxyvinyltransferase</fullName>
    </submittedName>
</protein>
<reference evidence="1 2" key="1">
    <citation type="submission" date="2018-11" db="EMBL/GenBank/DDBJ databases">
        <authorList>
            <consortium name="Pathogen Informatics"/>
        </authorList>
    </citation>
    <scope>NUCLEOTIDE SEQUENCE [LARGE SCALE GENOMIC DNA]</scope>
</reference>
<gene>
    <name evidence="1" type="ORF">HPBE_LOCUS20746</name>
</gene>
<dbReference type="AlphaFoldDB" id="A0A183GEI9"/>
<dbReference type="EMBL" id="UZAH01032413">
    <property type="protein sequence ID" value="VDP21632.1"/>
    <property type="molecule type" value="Genomic_DNA"/>
</dbReference>
<accession>A0A183GEI9</accession>
<evidence type="ECO:0000313" key="3">
    <source>
        <dbReference type="WBParaSite" id="HPBE_0002074701-mRNA-1"/>
    </source>
</evidence>